<dbReference type="AlphaFoldDB" id="A0A5N6NJY3"/>
<keyword evidence="2" id="KW-1185">Reference proteome</keyword>
<protein>
    <submittedName>
        <fullName evidence="1">Uncharacterized protein</fullName>
    </submittedName>
</protein>
<dbReference type="Proteomes" id="UP000326396">
    <property type="component" value="Linkage Group LG19"/>
</dbReference>
<name>A0A5N6NJY3_9ASTR</name>
<accession>A0A5N6NJY3</accession>
<proteinExistence type="predicted"/>
<sequence>MLMIFKASDNLLHLMLRKGSKVLSDFSYSLCQRINLESLCLCLWCKRRFLGSFKSSEAFKSSKALIPLSVILPKQLSCITFGRNKLSFGSNAASEESLLPSEGF</sequence>
<organism evidence="1 2">
    <name type="scientific">Mikania micrantha</name>
    <name type="common">bitter vine</name>
    <dbReference type="NCBI Taxonomy" id="192012"/>
    <lineage>
        <taxon>Eukaryota</taxon>
        <taxon>Viridiplantae</taxon>
        <taxon>Streptophyta</taxon>
        <taxon>Embryophyta</taxon>
        <taxon>Tracheophyta</taxon>
        <taxon>Spermatophyta</taxon>
        <taxon>Magnoliopsida</taxon>
        <taxon>eudicotyledons</taxon>
        <taxon>Gunneridae</taxon>
        <taxon>Pentapetalae</taxon>
        <taxon>asterids</taxon>
        <taxon>campanulids</taxon>
        <taxon>Asterales</taxon>
        <taxon>Asteraceae</taxon>
        <taxon>Asteroideae</taxon>
        <taxon>Heliantheae alliance</taxon>
        <taxon>Eupatorieae</taxon>
        <taxon>Mikania</taxon>
    </lineage>
</organism>
<dbReference type="EMBL" id="SZYD01000011">
    <property type="protein sequence ID" value="KAD4888495.1"/>
    <property type="molecule type" value="Genomic_DNA"/>
</dbReference>
<evidence type="ECO:0000313" key="2">
    <source>
        <dbReference type="Proteomes" id="UP000326396"/>
    </source>
</evidence>
<evidence type="ECO:0000313" key="1">
    <source>
        <dbReference type="EMBL" id="KAD4888495.1"/>
    </source>
</evidence>
<reference evidence="1 2" key="1">
    <citation type="submission" date="2019-05" db="EMBL/GenBank/DDBJ databases">
        <title>Mikania micrantha, genome provides insights into the molecular mechanism of rapid growth.</title>
        <authorList>
            <person name="Liu B."/>
        </authorList>
    </citation>
    <scope>NUCLEOTIDE SEQUENCE [LARGE SCALE GENOMIC DNA]</scope>
    <source>
        <strain evidence="1">NLD-2019</strain>
        <tissue evidence="1">Leaf</tissue>
    </source>
</reference>
<gene>
    <name evidence="1" type="ORF">E3N88_20568</name>
</gene>
<comment type="caution">
    <text evidence="1">The sequence shown here is derived from an EMBL/GenBank/DDBJ whole genome shotgun (WGS) entry which is preliminary data.</text>
</comment>